<sequence>MVIRDFTIKKRTEKAMLVEFNLNGENITTWFPKSKITKSEDYLEIEEEFWQEKLEEVQNPSTPDSLSVFVEDYEQKEKSVRATLSCKVGNITISPWLFIPNKVCQILGENEGKAEIKIQKWFWNKAFPEMIQSQLDYLNKDRDEKEMFEAKDFTLLTALE</sequence>
<dbReference type="EMBL" id="CP063145">
    <property type="protein sequence ID" value="QOR74628.1"/>
    <property type="molecule type" value="Genomic_DNA"/>
</dbReference>
<dbReference type="RefSeq" id="WP_193440610.1">
    <property type="nucleotide sequence ID" value="NZ_CP063145.1"/>
</dbReference>
<gene>
    <name evidence="1" type="ORF">IMZ16_04125</name>
</gene>
<organism evidence="1 2">
    <name type="scientific">Cruoricaptor ignavus</name>
    <dbReference type="NCBI Taxonomy" id="1118202"/>
    <lineage>
        <taxon>Bacteria</taxon>
        <taxon>Pseudomonadati</taxon>
        <taxon>Bacteroidota</taxon>
        <taxon>Flavobacteriia</taxon>
        <taxon>Flavobacteriales</taxon>
        <taxon>Weeksellaceae</taxon>
        <taxon>Cruoricaptor</taxon>
    </lineage>
</organism>
<dbReference type="AlphaFoldDB" id="A0A7M1T412"/>
<name>A0A7M1T412_9FLAO</name>
<evidence type="ECO:0000313" key="2">
    <source>
        <dbReference type="Proteomes" id="UP000593605"/>
    </source>
</evidence>
<proteinExistence type="predicted"/>
<reference evidence="1 2" key="1">
    <citation type="submission" date="2020-10" db="EMBL/GenBank/DDBJ databases">
        <title>Complete genome of Cruoricapor ignavus strain M1214 isolated from the blood culture of a febrile patient.</title>
        <authorList>
            <person name="Guglielmino C.J.D."/>
        </authorList>
    </citation>
    <scope>NUCLEOTIDE SEQUENCE [LARGE SCALE GENOMIC DNA]</scope>
    <source>
        <strain evidence="1 2">M1214</strain>
    </source>
</reference>
<evidence type="ECO:0000313" key="1">
    <source>
        <dbReference type="EMBL" id="QOR74628.1"/>
    </source>
</evidence>
<protein>
    <submittedName>
        <fullName evidence="1">Uncharacterized protein</fullName>
    </submittedName>
</protein>
<dbReference type="Proteomes" id="UP000593605">
    <property type="component" value="Chromosome"/>
</dbReference>
<dbReference type="KEGG" id="civ:IMZ16_04125"/>
<accession>A0A7M1T412</accession>